<evidence type="ECO:0000256" key="7">
    <source>
        <dbReference type="PIRNR" id="PIRNR028841"/>
    </source>
</evidence>
<accession>A0AAN9B493</accession>
<comment type="function">
    <text evidence="7">Component of the anaphase promoting complex/cyclosome (APC/C), a cell cycle-regulated E3 ubiquitin-protein ligase complex that controls progression through mitosis and the G1 phase of the cell cycle.</text>
</comment>
<comment type="similarity">
    <text evidence="1 7">Belongs to the APC10 family.</text>
</comment>
<dbReference type="FunFam" id="2.60.120.260:FF:000019">
    <property type="entry name" value="Anaphase-promoting complex subunit 10"/>
    <property type="match status" value="1"/>
</dbReference>
<organism evidence="9 10">
    <name type="scientific">Littorina saxatilis</name>
    <dbReference type="NCBI Taxonomy" id="31220"/>
    <lineage>
        <taxon>Eukaryota</taxon>
        <taxon>Metazoa</taxon>
        <taxon>Spiralia</taxon>
        <taxon>Lophotrochozoa</taxon>
        <taxon>Mollusca</taxon>
        <taxon>Gastropoda</taxon>
        <taxon>Caenogastropoda</taxon>
        <taxon>Littorinimorpha</taxon>
        <taxon>Littorinoidea</taxon>
        <taxon>Littorinidae</taxon>
        <taxon>Littorina</taxon>
    </lineage>
</organism>
<dbReference type="GO" id="GO:0005680">
    <property type="term" value="C:anaphase-promoting complex"/>
    <property type="evidence" value="ECO:0007669"/>
    <property type="project" value="InterPro"/>
</dbReference>
<feature type="domain" description="DOC" evidence="8">
    <location>
        <begin position="1"/>
        <end position="185"/>
    </location>
</feature>
<evidence type="ECO:0000313" key="10">
    <source>
        <dbReference type="Proteomes" id="UP001374579"/>
    </source>
</evidence>
<keyword evidence="5 7" id="KW-0833">Ubl conjugation pathway</keyword>
<reference evidence="9 10" key="1">
    <citation type="submission" date="2024-02" db="EMBL/GenBank/DDBJ databases">
        <title>Chromosome-scale genome assembly of the rough periwinkle Littorina saxatilis.</title>
        <authorList>
            <person name="De Jode A."/>
            <person name="Faria R."/>
            <person name="Formenti G."/>
            <person name="Sims Y."/>
            <person name="Smith T.P."/>
            <person name="Tracey A."/>
            <person name="Wood J.M.D."/>
            <person name="Zagrodzka Z.B."/>
            <person name="Johannesson K."/>
            <person name="Butlin R.K."/>
            <person name="Leder E.H."/>
        </authorList>
    </citation>
    <scope>NUCLEOTIDE SEQUENCE [LARGE SCALE GENOMIC DNA]</scope>
    <source>
        <strain evidence="9">Snail1</strain>
        <tissue evidence="9">Muscle</tissue>
    </source>
</reference>
<keyword evidence="4 7" id="KW-0498">Mitosis</keyword>
<evidence type="ECO:0000256" key="5">
    <source>
        <dbReference type="ARBA" id="ARBA00022786"/>
    </source>
</evidence>
<sequence length="187" mass="21342">MATKLSGNQDIDIFKDEKDGKLREVGNQAVWSLSSCKPGFGVDQLRDESHDTYWQSDGPQPHLVNIQFHRKTTIHDVCIYADYKSDESYTPNRISVRVGNHANDLTEVEQLELTEPSGWVCVTLRDSSDRPIRTFMLQLAVLSNHQNGRDTHIRRIKVRSPDQSSDVGAGRLPMFTSRELQQQAYVR</sequence>
<evidence type="ECO:0000256" key="2">
    <source>
        <dbReference type="ARBA" id="ARBA00013927"/>
    </source>
</evidence>
<name>A0AAN9B493_9CAEN</name>
<evidence type="ECO:0000313" key="9">
    <source>
        <dbReference type="EMBL" id="KAK7097524.1"/>
    </source>
</evidence>
<dbReference type="PANTHER" id="PTHR12936">
    <property type="entry name" value="ANAPHASE-PROMOTING COMPLEX 10"/>
    <property type="match status" value="1"/>
</dbReference>
<dbReference type="InterPro" id="IPR016901">
    <property type="entry name" value="APC10/Doc1"/>
</dbReference>
<evidence type="ECO:0000256" key="6">
    <source>
        <dbReference type="ARBA" id="ARBA00023306"/>
    </source>
</evidence>
<dbReference type="EMBL" id="JBAMIC010000013">
    <property type="protein sequence ID" value="KAK7097524.1"/>
    <property type="molecule type" value="Genomic_DNA"/>
</dbReference>
<dbReference type="Proteomes" id="UP001374579">
    <property type="component" value="Unassembled WGS sequence"/>
</dbReference>
<dbReference type="Gene3D" id="2.60.120.260">
    <property type="entry name" value="Galactose-binding domain-like"/>
    <property type="match status" value="1"/>
</dbReference>
<evidence type="ECO:0000259" key="8">
    <source>
        <dbReference type="PROSITE" id="PS51284"/>
    </source>
</evidence>
<gene>
    <name evidence="9" type="ORF">V1264_004486</name>
</gene>
<dbReference type="PANTHER" id="PTHR12936:SF0">
    <property type="entry name" value="ANAPHASE-PROMOTING COMPLEX SUBUNIT 10"/>
    <property type="match status" value="1"/>
</dbReference>
<dbReference type="InterPro" id="IPR004939">
    <property type="entry name" value="APC_su10/DOC_dom"/>
</dbReference>
<dbReference type="SMART" id="SM01337">
    <property type="entry name" value="APC10"/>
    <property type="match status" value="1"/>
</dbReference>
<keyword evidence="10" id="KW-1185">Reference proteome</keyword>
<keyword evidence="3 7" id="KW-0132">Cell division</keyword>
<dbReference type="PROSITE" id="PS51284">
    <property type="entry name" value="DOC"/>
    <property type="match status" value="1"/>
</dbReference>
<dbReference type="AlphaFoldDB" id="A0AAN9B493"/>
<dbReference type="CDD" id="cd08366">
    <property type="entry name" value="APC10"/>
    <property type="match status" value="1"/>
</dbReference>
<dbReference type="SUPFAM" id="SSF49785">
    <property type="entry name" value="Galactose-binding domain-like"/>
    <property type="match status" value="1"/>
</dbReference>
<dbReference type="GO" id="GO:0031145">
    <property type="term" value="P:anaphase-promoting complex-dependent catabolic process"/>
    <property type="evidence" value="ECO:0007669"/>
    <property type="project" value="InterPro"/>
</dbReference>
<dbReference type="GO" id="GO:0051301">
    <property type="term" value="P:cell division"/>
    <property type="evidence" value="ECO:0007669"/>
    <property type="project" value="UniProtKB-KW"/>
</dbReference>
<keyword evidence="6 7" id="KW-0131">Cell cycle</keyword>
<dbReference type="InterPro" id="IPR008979">
    <property type="entry name" value="Galactose-bd-like_sf"/>
</dbReference>
<evidence type="ECO:0000256" key="1">
    <source>
        <dbReference type="ARBA" id="ARBA00006762"/>
    </source>
</evidence>
<dbReference type="GO" id="GO:0070979">
    <property type="term" value="P:protein K11-linked ubiquitination"/>
    <property type="evidence" value="ECO:0007669"/>
    <property type="project" value="TreeGrafter"/>
</dbReference>
<protein>
    <recommendedName>
        <fullName evidence="2 7">Anaphase-promoting complex subunit 10</fullName>
    </recommendedName>
</protein>
<dbReference type="PIRSF" id="PIRSF028841">
    <property type="entry name" value="APC10_sub"/>
    <property type="match status" value="1"/>
</dbReference>
<proteinExistence type="inferred from homology"/>
<evidence type="ECO:0000256" key="3">
    <source>
        <dbReference type="ARBA" id="ARBA00022618"/>
    </source>
</evidence>
<dbReference type="Pfam" id="PF03256">
    <property type="entry name" value="ANAPC10"/>
    <property type="match status" value="1"/>
</dbReference>
<comment type="caution">
    <text evidence="9">The sequence shown here is derived from an EMBL/GenBank/DDBJ whole genome shotgun (WGS) entry which is preliminary data.</text>
</comment>
<evidence type="ECO:0000256" key="4">
    <source>
        <dbReference type="ARBA" id="ARBA00022776"/>
    </source>
</evidence>